<dbReference type="GO" id="GO:0005319">
    <property type="term" value="F:lipid transporter activity"/>
    <property type="evidence" value="ECO:0007669"/>
    <property type="project" value="InterPro"/>
</dbReference>
<dbReference type="InterPro" id="IPR001747">
    <property type="entry name" value="Vitellogenin_N"/>
</dbReference>
<dbReference type="SUPFAM" id="SSF48431">
    <property type="entry name" value="Lipovitellin-phosvitin complex, superhelical domain"/>
    <property type="match status" value="1"/>
</dbReference>
<feature type="domain" description="Vitellogenin" evidence="1">
    <location>
        <begin position="8"/>
        <end position="315"/>
    </location>
</feature>
<evidence type="ECO:0000259" key="1">
    <source>
        <dbReference type="Pfam" id="PF01347"/>
    </source>
</evidence>
<dbReference type="InterPro" id="IPR011030">
    <property type="entry name" value="Lipovitellin_superhlx_dom"/>
</dbReference>
<dbReference type="SUPFAM" id="SSF56968">
    <property type="entry name" value="Lipovitellin-phosvitin complex, beta-sheet shell regions"/>
    <property type="match status" value="1"/>
</dbReference>
<sequence>MDEQYLKTKVKKLLIAMGDFLKENPIEKEELHPEHKYLLEELYQHLKYMNAKSLRYIFDHFTTSEKARMAKQIFLRAVPQVGTLAVWEFVKDIITTGDTHVAEDMPEETRLMLLRKLPMYVSKPSLNFARQMAGYMNLEGKAVGYHVKGAGVLAYSILLNKVIEAEGYKELPLTIDNELRSFYDRIRYENTYKNKILYMMALRNVGVGIYKYLAPIVRSEDVFYVDVMIEKREKYRIAAMWAVAKSISHDYDKTHDLFWPILANASLPLSMRITAYELLVPRNPLLDMRILMKVHELMSTERDEHLFNYHYTTLKSNSESTSPCMQMHAANMRKVLHMTKSRRVLSAALSTAGVHDYYDRMYEHGKAIKMAAEVNEATGVPQTGYYEVVSTRARRPITTSGYYWSIDGINLNTVIELAKNVISPSAHISTGIADEKIQQLLRKTQGHKLFDKHIHVELWTIEKGYVTDVQVYFENGLTDLLRDLVERYKPDFDQLMGVEEKYNIDKLDLTFFNRYEMHVTTDLGLPAYFTNDVPYISYMKLKPHLYPQKNIAMRLEFDSRIHIHSVYAMKVFNPILDVTHGVERRIVADAALPLDVTFSLQMPSQALKLELPRVAKQTAGFRIKSVDQVVIGRDEVKNNLAVHCPSCENRTDITNGPMYKKTSLGVMQHLDSGLEFSYGMIDCEHEFEPSAEMQEWFRIVSSPKNNWKHDVFVKMWMIANQGMYNYMTNPYSGACGVIMKAAPSTIYPVSHVEMNWRASVPVVRSETKLHLRGNIDVKSAKSNETLRNWEIDLSTELSRYLNAFTAKLTRKTPDEKNLKVCFEAVKAYPKLDIDASQIKYKTHGKLIFKMGHTDGDECATDMMDVKADIVGERLEEQVEEMKNYVKPGSCFKNASNPLDLDITKPFDWNCLYQTVKSSTMRKYTVDITYGEMPTEYSAKLHMVEDLVRSVTWPEISYRPEHTEKGHAKVYMTYPSHKNYGNITFVTPSYTWELIDVIYEEDEIDKRHNDLVFDNTVFSTTFLVDFYKDDIRPCIAHAHDLINDMNQTIPMEFKDWTLMSGDHGLMSYAVLVKIVGGDKVAVRIYVPDHVLEVNPGETKPAIILDGNVIPYDDEEISLPTFDTTNYKITTVNKIIVIETEKYSKVKVYYTPHNVIVLPHIIFDRNVDGVCGHMGTTTYTQQAPLVLGSA</sequence>
<reference evidence="2" key="1">
    <citation type="submission" date="2019-09" db="EMBL/GenBank/DDBJ databases">
        <title>Transcriptome expression in two lineages of Tetrastichus brontispae, implications in the parasitic wasp host-speciation.</title>
        <authorList>
            <person name="Sanchez-Garcia F.J."/>
            <person name="Hou Y."/>
            <person name="Tang B."/>
        </authorList>
    </citation>
    <scope>NUCLEOTIDE SEQUENCE</scope>
</reference>
<name>A0A650FKU3_9HYME</name>
<dbReference type="PANTHER" id="PTHR23345:SF33">
    <property type="entry name" value="CROSSVEINLESS D"/>
    <property type="match status" value="1"/>
</dbReference>
<organism evidence="2">
    <name type="scientific">Tetrastichus brontispae</name>
    <dbReference type="NCBI Taxonomy" id="2033808"/>
    <lineage>
        <taxon>Eukaryota</taxon>
        <taxon>Metazoa</taxon>
        <taxon>Ecdysozoa</taxon>
        <taxon>Arthropoda</taxon>
        <taxon>Hexapoda</taxon>
        <taxon>Insecta</taxon>
        <taxon>Pterygota</taxon>
        <taxon>Neoptera</taxon>
        <taxon>Endopterygota</taxon>
        <taxon>Hymenoptera</taxon>
        <taxon>Apocrita</taxon>
        <taxon>Proctotrupomorpha</taxon>
        <taxon>Chalcidoidea</taxon>
        <taxon>Eulophidae</taxon>
        <taxon>Tetrastichinae</taxon>
        <taxon>Tetrastichus</taxon>
    </lineage>
</organism>
<protein>
    <submittedName>
        <fullName evidence="2">Vg6</fullName>
    </submittedName>
</protein>
<evidence type="ECO:0000313" key="2">
    <source>
        <dbReference type="EMBL" id="QGV11543.1"/>
    </source>
</evidence>
<dbReference type="InterPro" id="IPR015819">
    <property type="entry name" value="Lipid_transp_b-sht_shell"/>
</dbReference>
<dbReference type="Gene3D" id="1.25.10.20">
    <property type="entry name" value="Vitellinogen, superhelical"/>
    <property type="match status" value="1"/>
</dbReference>
<dbReference type="Pfam" id="PF01347">
    <property type="entry name" value="Vitellogenin_N"/>
    <property type="match status" value="1"/>
</dbReference>
<accession>A0A650FKU3</accession>
<proteinExistence type="evidence at transcript level"/>
<dbReference type="EMBL" id="MN567143">
    <property type="protein sequence ID" value="QGV11543.1"/>
    <property type="molecule type" value="mRNA"/>
</dbReference>
<dbReference type="AlphaFoldDB" id="A0A650FKU3"/>
<gene>
    <name evidence="2" type="primary">vg6a</name>
</gene>
<dbReference type="InterPro" id="IPR050733">
    <property type="entry name" value="Vitellogenin/Apolipophorin"/>
</dbReference>
<dbReference type="PANTHER" id="PTHR23345">
    <property type="entry name" value="VITELLOGENIN-RELATED"/>
    <property type="match status" value="1"/>
</dbReference>